<dbReference type="EMBL" id="OC916343">
    <property type="protein sequence ID" value="CAD7643975.1"/>
    <property type="molecule type" value="Genomic_DNA"/>
</dbReference>
<reference evidence="2" key="1">
    <citation type="submission" date="2020-11" db="EMBL/GenBank/DDBJ databases">
        <authorList>
            <person name="Tran Van P."/>
        </authorList>
    </citation>
    <scope>NUCLEOTIDE SEQUENCE</scope>
</reference>
<evidence type="ECO:0000313" key="2">
    <source>
        <dbReference type="EMBL" id="CAD7643975.1"/>
    </source>
</evidence>
<evidence type="ECO:0000256" key="1">
    <source>
        <dbReference type="SAM" id="MobiDB-lite"/>
    </source>
</evidence>
<accession>A0A7R9LLN1</accession>
<sequence length="230" mass="26479">MSSTMSSMISPKPTLIRVKRRADEEKTLSAKRCKFVGTSHSAEDTDIYQLLKTSNTPLPPSLVADHTIDTTIKILDYEEVFPSDKHKDIITCNGQPLEAVDNQLNDSLDYLYDIYVYEDDGSLAGDNGNEWRECGDEEDDENDENYAYNDYPDDSEVSDDIIDFYSYRDNRSDSQTDLRRVLEKSYVSPDYDLSDEDIDGLDECYLKHRPSRDYNDDDDEEEERVVTGDH</sequence>
<dbReference type="AlphaFoldDB" id="A0A7R9LLN1"/>
<dbReference type="Proteomes" id="UP000728032">
    <property type="component" value="Unassembled WGS sequence"/>
</dbReference>
<gene>
    <name evidence="2" type="ORF">ONB1V03_LOCUS4412</name>
</gene>
<feature type="region of interest" description="Disordered" evidence="1">
    <location>
        <begin position="134"/>
        <end position="157"/>
    </location>
</feature>
<proteinExistence type="predicted"/>
<name>A0A7R9LLN1_9ACAR</name>
<organism evidence="2">
    <name type="scientific">Oppiella nova</name>
    <dbReference type="NCBI Taxonomy" id="334625"/>
    <lineage>
        <taxon>Eukaryota</taxon>
        <taxon>Metazoa</taxon>
        <taxon>Ecdysozoa</taxon>
        <taxon>Arthropoda</taxon>
        <taxon>Chelicerata</taxon>
        <taxon>Arachnida</taxon>
        <taxon>Acari</taxon>
        <taxon>Acariformes</taxon>
        <taxon>Sarcoptiformes</taxon>
        <taxon>Oribatida</taxon>
        <taxon>Brachypylina</taxon>
        <taxon>Oppioidea</taxon>
        <taxon>Oppiidae</taxon>
        <taxon>Oppiella</taxon>
    </lineage>
</organism>
<feature type="compositionally biased region" description="Acidic residues" evidence="1">
    <location>
        <begin position="135"/>
        <end position="144"/>
    </location>
</feature>
<protein>
    <recommendedName>
        <fullName evidence="4">RNA polymerase II nuclear localization protein SLC7A6OS</fullName>
    </recommendedName>
</protein>
<dbReference type="EMBL" id="CAJPVJ010001518">
    <property type="protein sequence ID" value="CAG2164865.1"/>
    <property type="molecule type" value="Genomic_DNA"/>
</dbReference>
<evidence type="ECO:0000313" key="3">
    <source>
        <dbReference type="Proteomes" id="UP000728032"/>
    </source>
</evidence>
<dbReference type="OrthoDB" id="6510808at2759"/>
<evidence type="ECO:0008006" key="4">
    <source>
        <dbReference type="Google" id="ProtNLM"/>
    </source>
</evidence>
<feature type="region of interest" description="Disordered" evidence="1">
    <location>
        <begin position="208"/>
        <end position="230"/>
    </location>
</feature>
<keyword evidence="3" id="KW-1185">Reference proteome</keyword>